<evidence type="ECO:0000256" key="11">
    <source>
        <dbReference type="ARBA" id="ARBA00022737"/>
    </source>
</evidence>
<keyword evidence="6" id="KW-0813">Transport</keyword>
<keyword evidence="26" id="KW-1185">Reference proteome</keyword>
<evidence type="ECO:0000259" key="24">
    <source>
        <dbReference type="PROSITE" id="PS50053"/>
    </source>
</evidence>
<comment type="function">
    <text evidence="1">Released extracellularly via exosomes, it is a ligand of the natural killer/NK cells receptor NCR3 and stimulates NK cells cytotoxicity. It may thereby trigger NK cells cytotoxicity against neighboring tumor cells and immature myeloid dendritic cells (DC).</text>
</comment>
<evidence type="ECO:0000313" key="26">
    <source>
        <dbReference type="Proteomes" id="UP001153636"/>
    </source>
</evidence>
<dbReference type="GO" id="GO:0005634">
    <property type="term" value="C:nucleus"/>
    <property type="evidence" value="ECO:0007669"/>
    <property type="project" value="UniProtKB-SubCell"/>
</dbReference>
<dbReference type="GO" id="GO:0006915">
    <property type="term" value="P:apoptotic process"/>
    <property type="evidence" value="ECO:0007669"/>
    <property type="project" value="UniProtKB-KW"/>
</dbReference>
<dbReference type="GO" id="GO:0071818">
    <property type="term" value="C:BAT3 complex"/>
    <property type="evidence" value="ECO:0007669"/>
    <property type="project" value="TreeGrafter"/>
</dbReference>
<feature type="region of interest" description="Disordered" evidence="23">
    <location>
        <begin position="725"/>
        <end position="745"/>
    </location>
</feature>
<dbReference type="GO" id="GO:0006325">
    <property type="term" value="P:chromatin organization"/>
    <property type="evidence" value="ECO:0007669"/>
    <property type="project" value="UniProtKB-KW"/>
</dbReference>
<dbReference type="PROSITE" id="PS00299">
    <property type="entry name" value="UBIQUITIN_1"/>
    <property type="match status" value="1"/>
</dbReference>
<feature type="compositionally biased region" description="Low complexity" evidence="23">
    <location>
        <begin position="393"/>
        <end position="428"/>
    </location>
</feature>
<dbReference type="SUPFAM" id="SSF54236">
    <property type="entry name" value="Ubiquitin-like"/>
    <property type="match status" value="1"/>
</dbReference>
<feature type="compositionally biased region" description="Low complexity" evidence="23">
    <location>
        <begin position="591"/>
        <end position="611"/>
    </location>
</feature>
<keyword evidence="9" id="KW-0597">Phosphoprotein</keyword>
<keyword evidence="11" id="KW-0677">Repeat</keyword>
<sequence>MIELTVKTLDSQNHQFSVEDDITVEQFKVKIADTVNIPAETQRIIYCGRVLQDSSKLADYDVHGKVVHLVQRPPPGTAPRTNSRPTSPQSQRRGFRGFRGLEQGNAMYLGSMAFPGNLMESQGIVPPPPTHSLSGSRLNVARRMLGRAEAVIRLLESPNARHQDQPLANENQEEEEEVTPVIEARVIVPSNIEPIDEVLNAVQNTLLNASNNTRNLNSANTSGNSQVNSDTGSIHSSADTTPTGATPRSSSTENLNAEQRPTTNNGLPENASRTVEMSDLLTLLGQLQVRLAPFLERYQTFMRDDPEVPADNQRQTQIMLNRVSEVMHFLGHAYHSLSDLIIRVRTPPPRPLLCRPILIQHSAVVQTGIPIQVEAQINLSADRVNPPTTNAGTTPEDPNTSTTATTAAAAPSTNTTSAATTNSNAMPTNRPTISVQPGFVGVPFLPSAAMRVQSFPVEIRSVRPLIPPRTQSTTSDTTSTAPPTNAPENNTNSSSSAAGNGTTNAQDNPQGAPFNFNNPNVEFFMEVTPEGITIDSLETTLVGSSNQANDLLRGALNGPTPEFLQSLMQMAGQIINRNIQTTGASAPGSEPAQPASTQSTQSTSAGAQAQPVAGQNSQARGNTQTNPTTSTYTRSTPRPHVHLAQQAMQGGFDPFLPCNSHHISRRGRMQAQQTPIISASASSNQNSAPQQPREDNASGDQRNARQSSNILNFINGIFDSIRSEQRRGNENDPWGSPNVSNNSANGDNTLGGFNLASIGSILNLQGGLNLPDLLSQGPTLDQLLQQFQQDDQYVPGESIIIDLIMLFVRNLTLVDTFSLYSGNVEPINRNISEIQNFFRTRICEGDTSPAGIDRGVEKLIREMQPFLENFRSLPVQNDIDMVRSAEQLFRQRLPNIIIVANNLNTNTTRMLIDQCITTAKQLLALTLLASSTGQRGVEQVYEQIMTNFLRDIPQDIQNWTLMTSRVQFRQILSNLSIPESILQPYIVHKPIQQQTRPQQHPPQPAQQPLQQQSVFSTNPDPLSHDYNEIELMDVDVQDVRTELNASIIVSDNEPLPNVVIGSEPWHGQVPEDWVPIITRDAQKQRRQNPQGPFSDAYLSGMPSKRRKIVNNSKPHGSLPQVISESVRQAVTASGLTSVAPLEVVAQAAGASSEIQNAYRNLLRSTVQTNLKDNEDFHPERYPNVSNYFNSSSQ</sequence>
<dbReference type="GO" id="GO:0002376">
    <property type="term" value="P:immune system process"/>
    <property type="evidence" value="ECO:0007669"/>
    <property type="project" value="UniProtKB-KW"/>
</dbReference>
<proteinExistence type="predicted"/>
<feature type="region of interest" description="Disordered" evidence="23">
    <location>
        <begin position="463"/>
        <end position="517"/>
    </location>
</feature>
<dbReference type="Gene3D" id="3.10.20.90">
    <property type="entry name" value="Phosphatidylinositol 3-kinase Catalytic Subunit, Chain A, domain 1"/>
    <property type="match status" value="1"/>
</dbReference>
<keyword evidence="17" id="KW-0143">Chaperone</keyword>
<feature type="region of interest" description="Disordered" evidence="23">
    <location>
        <begin position="70"/>
        <end position="95"/>
    </location>
</feature>
<keyword evidence="8" id="KW-0964">Secreted</keyword>
<evidence type="ECO:0000256" key="4">
    <source>
        <dbReference type="ARBA" id="ARBA00004550"/>
    </source>
</evidence>
<keyword evidence="12" id="KW-0221">Differentiation</keyword>
<evidence type="ECO:0000256" key="6">
    <source>
        <dbReference type="ARBA" id="ARBA00022448"/>
    </source>
</evidence>
<dbReference type="InterPro" id="IPR029071">
    <property type="entry name" value="Ubiquitin-like_domsf"/>
</dbReference>
<feature type="compositionally biased region" description="Polar residues" evidence="23">
    <location>
        <begin position="79"/>
        <end position="91"/>
    </location>
</feature>
<dbReference type="InterPro" id="IPR019954">
    <property type="entry name" value="Ubiquitin_CS"/>
</dbReference>
<evidence type="ECO:0000256" key="8">
    <source>
        <dbReference type="ARBA" id="ARBA00022525"/>
    </source>
</evidence>
<dbReference type="Pfam" id="PF12057">
    <property type="entry name" value="BAG6"/>
    <property type="match status" value="1"/>
</dbReference>
<feature type="region of interest" description="Disordered" evidence="23">
    <location>
        <begin position="1173"/>
        <end position="1193"/>
    </location>
</feature>
<comment type="subcellular location">
    <subcellularLocation>
        <location evidence="3">Cytoplasm</location>
        <location evidence="3">Cytosol</location>
    </subcellularLocation>
    <subcellularLocation>
        <location evidence="2">Nucleus</location>
    </subcellularLocation>
    <subcellularLocation>
        <location evidence="4">Secreted</location>
        <location evidence="4">Extracellular exosome</location>
    </subcellularLocation>
</comment>
<dbReference type="PANTHER" id="PTHR15204">
    <property type="entry name" value="LARGE PROLINE-RICH PROTEIN BAG6"/>
    <property type="match status" value="1"/>
</dbReference>
<reference evidence="25" key="1">
    <citation type="submission" date="2022-01" db="EMBL/GenBank/DDBJ databases">
        <authorList>
            <person name="King R."/>
        </authorList>
    </citation>
    <scope>NUCLEOTIDE SEQUENCE</scope>
</reference>
<dbReference type="InterPro" id="IPR000626">
    <property type="entry name" value="Ubiquitin-like_dom"/>
</dbReference>
<keyword evidence="18" id="KW-0539">Nucleus</keyword>
<name>A0A9P0G8W4_9CUCU</name>
<dbReference type="GO" id="GO:0007283">
    <property type="term" value="P:spermatogenesis"/>
    <property type="evidence" value="ECO:0007669"/>
    <property type="project" value="UniProtKB-KW"/>
</dbReference>
<accession>A0A9P0G8W4</accession>
<dbReference type="Proteomes" id="UP001153636">
    <property type="component" value="Chromosome 2"/>
</dbReference>
<feature type="region of interest" description="Disordered" evidence="23">
    <location>
        <begin position="581"/>
        <end position="637"/>
    </location>
</feature>
<feature type="compositionally biased region" description="Polar residues" evidence="23">
    <location>
        <begin position="1183"/>
        <end position="1193"/>
    </location>
</feature>
<comment type="subunit">
    <text evidence="22">Component of the BAG6/BAT3 complex, also named BAT3 complex, at least composed of BAG6, UBL4A and GET4/TRC35. Interacts with GET4; the interaction is direct and localizes BAG6 in the cytosol. Interacts with UBL4A; the interaction is direct and required for UBL4A protein stability. Interacts with AIFM1. Interacts with HSPA2. Interacts with CTCFL. Interacts with p300/EP300. Interacts (via ubiquitin-like domain) with RNF126; required for BAG6-dependent ubiquitination of proteins mislocalized to the cytosol. Interacts (via ubiquitin-like domain) with SGTA; SGTA competes with RNF126 by binding the same region of BAG6, thereby promoting deubiquitination of BAG6-target proteins and rescuing them from degradation. Interacts with ricin A chain. Interacts with VCP and AMFR; both form the VCP/p97-AMFR/gp78 complex. Interacts with SYVN1. Interacts with USP13; the interaction is direct and may mediate UBL4A deubiquitination. Interacts with ZFAND2B. Interacts with KPNA2. Interacts with UBQLN4.</text>
</comment>
<feature type="region of interest" description="Disordered" evidence="23">
    <location>
        <begin position="652"/>
        <end position="706"/>
    </location>
</feature>
<keyword evidence="13" id="KW-0156">Chromatin regulator</keyword>
<feature type="region of interest" description="Disordered" evidence="23">
    <location>
        <begin position="992"/>
        <end position="1020"/>
    </location>
</feature>
<feature type="domain" description="Ubiquitin-like" evidence="24">
    <location>
        <begin position="2"/>
        <end position="62"/>
    </location>
</feature>
<gene>
    <name evidence="25" type="ORF">PSYICH_LOCUS6434</name>
</gene>
<organism evidence="25 26">
    <name type="scientific">Psylliodes chrysocephalus</name>
    <dbReference type="NCBI Taxonomy" id="3402493"/>
    <lineage>
        <taxon>Eukaryota</taxon>
        <taxon>Metazoa</taxon>
        <taxon>Ecdysozoa</taxon>
        <taxon>Arthropoda</taxon>
        <taxon>Hexapoda</taxon>
        <taxon>Insecta</taxon>
        <taxon>Pterygota</taxon>
        <taxon>Neoptera</taxon>
        <taxon>Endopterygota</taxon>
        <taxon>Coleoptera</taxon>
        <taxon>Polyphaga</taxon>
        <taxon>Cucujiformia</taxon>
        <taxon>Chrysomeloidea</taxon>
        <taxon>Chrysomelidae</taxon>
        <taxon>Galerucinae</taxon>
        <taxon>Alticini</taxon>
        <taxon>Psylliodes</taxon>
    </lineage>
</organism>
<dbReference type="GO" id="GO:0036503">
    <property type="term" value="P:ERAD pathway"/>
    <property type="evidence" value="ECO:0007669"/>
    <property type="project" value="TreeGrafter"/>
</dbReference>
<feature type="compositionally biased region" description="Low complexity" evidence="23">
    <location>
        <begin position="468"/>
        <end position="505"/>
    </location>
</feature>
<evidence type="ECO:0000256" key="13">
    <source>
        <dbReference type="ARBA" id="ARBA00022853"/>
    </source>
</evidence>
<dbReference type="GO" id="GO:0051787">
    <property type="term" value="F:misfolded protein binding"/>
    <property type="evidence" value="ECO:0007669"/>
    <property type="project" value="TreeGrafter"/>
</dbReference>
<evidence type="ECO:0000256" key="5">
    <source>
        <dbReference type="ARBA" id="ARBA00021614"/>
    </source>
</evidence>
<dbReference type="InterPro" id="IPR021925">
    <property type="entry name" value="BAG6"/>
</dbReference>
<dbReference type="EMBL" id="OV651814">
    <property type="protein sequence ID" value="CAH1106519.1"/>
    <property type="molecule type" value="Genomic_DNA"/>
</dbReference>
<evidence type="ECO:0000256" key="12">
    <source>
        <dbReference type="ARBA" id="ARBA00022782"/>
    </source>
</evidence>
<evidence type="ECO:0000256" key="3">
    <source>
        <dbReference type="ARBA" id="ARBA00004514"/>
    </source>
</evidence>
<keyword evidence="16" id="KW-0007">Acetylation</keyword>
<dbReference type="FunFam" id="3.10.20.90:FF:000161">
    <property type="entry name" value="Uncharacterized protein, isoform C"/>
    <property type="match status" value="1"/>
</dbReference>
<evidence type="ECO:0000256" key="17">
    <source>
        <dbReference type="ARBA" id="ARBA00023186"/>
    </source>
</evidence>
<evidence type="ECO:0000256" key="10">
    <source>
        <dbReference type="ARBA" id="ARBA00022703"/>
    </source>
</evidence>
<evidence type="ECO:0000256" key="14">
    <source>
        <dbReference type="ARBA" id="ARBA00022859"/>
    </source>
</evidence>
<keyword evidence="10" id="KW-0053">Apoptosis</keyword>
<evidence type="ECO:0000256" key="1">
    <source>
        <dbReference type="ARBA" id="ARBA00002067"/>
    </source>
</evidence>
<protein>
    <recommendedName>
        <fullName evidence="5">Large proline-rich protein BAG6</fullName>
    </recommendedName>
    <alternativeName>
        <fullName evidence="20">BCL2-associated athanogene 6</fullName>
    </alternativeName>
    <alternativeName>
        <fullName evidence="19">HLA-B-associated transcript 3</fullName>
    </alternativeName>
</protein>
<feature type="compositionally biased region" description="Low complexity" evidence="23">
    <location>
        <begin position="675"/>
        <end position="691"/>
    </location>
</feature>
<evidence type="ECO:0000256" key="21">
    <source>
        <dbReference type="ARBA" id="ARBA00046003"/>
    </source>
</evidence>
<dbReference type="OrthoDB" id="1885901at2759"/>
<feature type="region of interest" description="Disordered" evidence="23">
    <location>
        <begin position="213"/>
        <end position="271"/>
    </location>
</feature>
<dbReference type="AlphaFoldDB" id="A0A9P0G8W4"/>
<dbReference type="SMART" id="SM00213">
    <property type="entry name" value="UBQ"/>
    <property type="match status" value="1"/>
</dbReference>
<dbReference type="PANTHER" id="PTHR15204:SF0">
    <property type="entry name" value="LARGE PROLINE-RICH PROTEIN BAG6"/>
    <property type="match status" value="1"/>
</dbReference>
<dbReference type="PROSITE" id="PS50053">
    <property type="entry name" value="UBIQUITIN_2"/>
    <property type="match status" value="1"/>
</dbReference>
<dbReference type="GO" id="GO:0031593">
    <property type="term" value="F:polyubiquitin modification-dependent protein binding"/>
    <property type="evidence" value="ECO:0007669"/>
    <property type="project" value="TreeGrafter"/>
</dbReference>
<keyword evidence="7" id="KW-0963">Cytoplasm</keyword>
<dbReference type="GO" id="GO:0030154">
    <property type="term" value="P:cell differentiation"/>
    <property type="evidence" value="ECO:0007669"/>
    <property type="project" value="UniProtKB-KW"/>
</dbReference>
<feature type="region of interest" description="Disordered" evidence="23">
    <location>
        <begin position="380"/>
        <end position="432"/>
    </location>
</feature>
<evidence type="ECO:0000256" key="23">
    <source>
        <dbReference type="SAM" id="MobiDB-lite"/>
    </source>
</evidence>
<evidence type="ECO:0000256" key="19">
    <source>
        <dbReference type="ARBA" id="ARBA00029739"/>
    </source>
</evidence>
<evidence type="ECO:0000313" key="25">
    <source>
        <dbReference type="EMBL" id="CAH1106519.1"/>
    </source>
</evidence>
<evidence type="ECO:0000256" key="15">
    <source>
        <dbReference type="ARBA" id="ARBA00022871"/>
    </source>
</evidence>
<dbReference type="GO" id="GO:0005576">
    <property type="term" value="C:extracellular region"/>
    <property type="evidence" value="ECO:0007669"/>
    <property type="project" value="UniProtKB-SubCell"/>
</dbReference>
<evidence type="ECO:0000256" key="9">
    <source>
        <dbReference type="ARBA" id="ARBA00022553"/>
    </source>
</evidence>
<keyword evidence="14" id="KW-0391">Immunity</keyword>
<evidence type="ECO:0000256" key="20">
    <source>
        <dbReference type="ARBA" id="ARBA00030033"/>
    </source>
</evidence>
<feature type="compositionally biased region" description="Low complexity" evidence="23">
    <location>
        <begin position="622"/>
        <end position="637"/>
    </location>
</feature>
<evidence type="ECO:0000256" key="18">
    <source>
        <dbReference type="ARBA" id="ARBA00023242"/>
    </source>
</evidence>
<dbReference type="Pfam" id="PF00240">
    <property type="entry name" value="ubiquitin"/>
    <property type="match status" value="1"/>
</dbReference>
<comment type="function">
    <text evidence="21">Involved in DNA damage-induced apoptosis: following DNA damage, accumulates in the nucleus and forms a complex with p300/EP300, enhancing p300/EP300-mediated p53/TP53 acetylation leading to increase p53/TP53 transcriptional activity. When nuclear, may also act as a component of some chromatin regulator complex that regulates histone 3 'Lys-4' dimethylation (H3K4me2).</text>
</comment>
<dbReference type="CDD" id="cd01809">
    <property type="entry name" value="Ubl_BAG6"/>
    <property type="match status" value="1"/>
</dbReference>
<evidence type="ECO:0000256" key="22">
    <source>
        <dbReference type="ARBA" id="ARBA00046936"/>
    </source>
</evidence>
<keyword evidence="15" id="KW-0744">Spermatogenesis</keyword>
<evidence type="ECO:0000256" key="16">
    <source>
        <dbReference type="ARBA" id="ARBA00022990"/>
    </source>
</evidence>
<evidence type="ECO:0000256" key="7">
    <source>
        <dbReference type="ARBA" id="ARBA00022490"/>
    </source>
</evidence>
<evidence type="ECO:0000256" key="2">
    <source>
        <dbReference type="ARBA" id="ARBA00004123"/>
    </source>
</evidence>